<dbReference type="Pfam" id="PF01250">
    <property type="entry name" value="Ribosomal_S6"/>
    <property type="match status" value="1"/>
</dbReference>
<organism evidence="2 3">
    <name type="scientific">Elliptochloris bilobata</name>
    <dbReference type="NCBI Taxonomy" id="381761"/>
    <lineage>
        <taxon>Eukaryota</taxon>
        <taxon>Viridiplantae</taxon>
        <taxon>Chlorophyta</taxon>
        <taxon>core chlorophytes</taxon>
        <taxon>Trebouxiophyceae</taxon>
        <taxon>Trebouxiophyceae incertae sedis</taxon>
        <taxon>Elliptochloris clade</taxon>
        <taxon>Elliptochloris</taxon>
    </lineage>
</organism>
<dbReference type="GO" id="GO:0006412">
    <property type="term" value="P:translation"/>
    <property type="evidence" value="ECO:0007669"/>
    <property type="project" value="InterPro"/>
</dbReference>
<dbReference type="Gene3D" id="3.30.70.60">
    <property type="match status" value="1"/>
</dbReference>
<keyword evidence="3" id="KW-1185">Reference proteome</keyword>
<dbReference type="PANTHER" id="PTHR21011:SF16">
    <property type="entry name" value="SMALL RIBOSOMAL SUBUNIT PROTEIN BS6C ALPHA"/>
    <property type="match status" value="1"/>
</dbReference>
<proteinExistence type="inferred from homology"/>
<protein>
    <recommendedName>
        <fullName evidence="4">30S ribosomal protein S6</fullName>
    </recommendedName>
</protein>
<gene>
    <name evidence="2" type="ORF">WJX81_002178</name>
</gene>
<dbReference type="Proteomes" id="UP001445335">
    <property type="component" value="Unassembled WGS sequence"/>
</dbReference>
<evidence type="ECO:0000313" key="2">
    <source>
        <dbReference type="EMBL" id="KAK9833278.1"/>
    </source>
</evidence>
<dbReference type="PANTHER" id="PTHR21011">
    <property type="entry name" value="MITOCHONDRIAL 28S RIBOSOMAL PROTEIN S6"/>
    <property type="match status" value="1"/>
</dbReference>
<dbReference type="InterPro" id="IPR014717">
    <property type="entry name" value="Transl_elong_EF1B/ribsomal_bS6"/>
</dbReference>
<accession>A0AAW1RI80</accession>
<dbReference type="GO" id="GO:0005840">
    <property type="term" value="C:ribosome"/>
    <property type="evidence" value="ECO:0007669"/>
    <property type="project" value="InterPro"/>
</dbReference>
<reference evidence="2 3" key="1">
    <citation type="journal article" date="2024" name="Nat. Commun.">
        <title>Phylogenomics reveals the evolutionary origins of lichenization in chlorophyte algae.</title>
        <authorList>
            <person name="Puginier C."/>
            <person name="Libourel C."/>
            <person name="Otte J."/>
            <person name="Skaloud P."/>
            <person name="Haon M."/>
            <person name="Grisel S."/>
            <person name="Petersen M."/>
            <person name="Berrin J.G."/>
            <person name="Delaux P.M."/>
            <person name="Dal Grande F."/>
            <person name="Keller J."/>
        </authorList>
    </citation>
    <scope>NUCLEOTIDE SEQUENCE [LARGE SCALE GENOMIC DNA]</scope>
    <source>
        <strain evidence="2 3">SAG 245.80</strain>
    </source>
</reference>
<dbReference type="EMBL" id="JALJOU010000037">
    <property type="protein sequence ID" value="KAK9833278.1"/>
    <property type="molecule type" value="Genomic_DNA"/>
</dbReference>
<dbReference type="GO" id="GO:0070181">
    <property type="term" value="F:small ribosomal subunit rRNA binding"/>
    <property type="evidence" value="ECO:0007669"/>
    <property type="project" value="TreeGrafter"/>
</dbReference>
<evidence type="ECO:0008006" key="4">
    <source>
        <dbReference type="Google" id="ProtNLM"/>
    </source>
</evidence>
<sequence>MFARGRNPACAAKAFGQSMAAQQETDIPPGYGCYETMIILRPDMTEEERDMELAKFEAFLKQHETLDISALVRGSQRLAYPIKGFWDGVYVLYTYTAKRSTSQGVQKLLSKPATGGESNILRHMTFVR</sequence>
<name>A0AAW1RI80_9CHLO</name>
<dbReference type="SUPFAM" id="SSF54995">
    <property type="entry name" value="Ribosomal protein S6"/>
    <property type="match status" value="1"/>
</dbReference>
<dbReference type="GO" id="GO:0003735">
    <property type="term" value="F:structural constituent of ribosome"/>
    <property type="evidence" value="ECO:0007669"/>
    <property type="project" value="InterPro"/>
</dbReference>
<dbReference type="InterPro" id="IPR035980">
    <property type="entry name" value="Ribosomal_bS6_sf"/>
</dbReference>
<dbReference type="AlphaFoldDB" id="A0AAW1RI80"/>
<comment type="caution">
    <text evidence="2">The sequence shown here is derived from an EMBL/GenBank/DDBJ whole genome shotgun (WGS) entry which is preliminary data.</text>
</comment>
<dbReference type="InterPro" id="IPR000529">
    <property type="entry name" value="Ribosomal_bS6"/>
</dbReference>
<evidence type="ECO:0000313" key="3">
    <source>
        <dbReference type="Proteomes" id="UP001445335"/>
    </source>
</evidence>
<comment type="similarity">
    <text evidence="1">Belongs to the bacterial ribosomal protein bS6 family.</text>
</comment>
<evidence type="ECO:0000256" key="1">
    <source>
        <dbReference type="ARBA" id="ARBA00009512"/>
    </source>
</evidence>